<evidence type="ECO:0000259" key="5">
    <source>
        <dbReference type="PROSITE" id="PS50821"/>
    </source>
</evidence>
<evidence type="ECO:0000256" key="4">
    <source>
        <dbReference type="ARBA" id="ARBA00023274"/>
    </source>
</evidence>
<keyword evidence="2" id="KW-0678">Repressor</keyword>
<dbReference type="Pfam" id="PF16486">
    <property type="entry name" value="ArgoN"/>
    <property type="match status" value="1"/>
</dbReference>
<dbReference type="Gene3D" id="2.170.260.10">
    <property type="entry name" value="paz domain"/>
    <property type="match status" value="1"/>
</dbReference>
<evidence type="ECO:0000256" key="3">
    <source>
        <dbReference type="ARBA" id="ARBA00023158"/>
    </source>
</evidence>
<feature type="domain" description="PAZ" evidence="5">
    <location>
        <begin position="264"/>
        <end position="380"/>
    </location>
</feature>
<dbReference type="CDD" id="cd02846">
    <property type="entry name" value="PAZ_argonaute_like"/>
    <property type="match status" value="1"/>
</dbReference>
<dbReference type="SUPFAM" id="SSF101690">
    <property type="entry name" value="PAZ domain"/>
    <property type="match status" value="1"/>
</dbReference>
<sequence>MMEMGNMDLQPSDALPNMKPECADPLIHSVMSRHGRGQLGRRIGLLTNHFKVSVRAPDTLFYKYNVYITLEPEDKQGINSKCLGRKVIDRLYKTYSSELGGKIFAYDGETSLYTVGPLPHNNFEFGVVLEESFVKCDQGLDSDGSPQQTRKRFKHSNMSKTIKVTLSYSARIPLISAALALRGNEADSAQEALQVLNVILRQQAAKMDCLLVRQSFFYNDPRNFIDVGGGLTGCRGFHSRFHATEGGLSLNMDVSTTVIVTPGPVINFLMSNQNIRDPRQIDWAKARRILRNMRIKTKHTNREFKIIGLSEQFCNKQLFPFKVKSSGNPDGDQTVEITVYDYFTKHREITLSSSAYMPCLDVGKSKKPIYLPLELCSLVSLQHYTKSLSAVQRSSLVEKSRQKPKEKIQAVTDAMSKYLYDKVPMFAACGITIEMQLTRLDGRVLEAPKLKVGEGADCIPQNGRWNFNNQKFLDQKRINRWAIVNFSSRIDASHLSRELSSCARNKGVHIERALTILEEEVVARGASPVLRVEKMFERLERYLDTLEFILCILPERKNSDIYGPWKKRCLCDYGIITQCVASSKINDRYLTNLLLKINAKLGGTNSLLAVERPSGIPLIKDAPTMILGLDVSHGSHGRSDSPSIAAVVGSRYWPLISKYRASVRAQSPKVEMIQNLYGPSQDGHDYGIIRELLMEFYTSSNGRKPSQIIIFRDGVGESQFNKVLNYELEQIIQVYRHLKETNLPKFTVIVAQKNHHTKLFLAGGSENVPPGTVVDTNIVHPRNYDFYMCSHPGIIGTSRPAHYHVLHDEIGFSPDDLQNLIYSLSYVSQRSTTALSIVAPIYYAHHAAYQMSQFLNFEDWADSSSEQADAPIPVLPRLHDKVKNSMFFC</sequence>
<proteinExistence type="inferred from homology"/>
<dbReference type="Pfam" id="PF02171">
    <property type="entry name" value="Piwi"/>
    <property type="match status" value="1"/>
</dbReference>
<protein>
    <submittedName>
        <fullName evidence="7">Argonaute, linker 1 domain</fullName>
    </submittedName>
</protein>
<dbReference type="Pfam" id="PF08699">
    <property type="entry name" value="ArgoL1"/>
    <property type="match status" value="1"/>
</dbReference>
<dbReference type="GO" id="GO:0051607">
    <property type="term" value="P:defense response to virus"/>
    <property type="evidence" value="ECO:0007669"/>
    <property type="project" value="UniProtKB-ARBA"/>
</dbReference>
<dbReference type="GO" id="GO:0031047">
    <property type="term" value="P:regulatory ncRNA-mediated gene silencing"/>
    <property type="evidence" value="ECO:0007669"/>
    <property type="project" value="UniProtKB-KW"/>
</dbReference>
<keyword evidence="4" id="KW-0687">Ribonucleoprotein</keyword>
<dbReference type="Gene3D" id="3.30.420.10">
    <property type="entry name" value="Ribonuclease H-like superfamily/Ribonuclease H"/>
    <property type="match status" value="1"/>
</dbReference>
<evidence type="ECO:0000313" key="7">
    <source>
        <dbReference type="EMBL" id="KAK6919302.1"/>
    </source>
</evidence>
<dbReference type="InterPro" id="IPR014811">
    <property type="entry name" value="ArgoL1"/>
</dbReference>
<evidence type="ECO:0000259" key="6">
    <source>
        <dbReference type="PROSITE" id="PS50822"/>
    </source>
</evidence>
<dbReference type="Proteomes" id="UP001370490">
    <property type="component" value="Unassembled WGS sequence"/>
</dbReference>
<keyword evidence="8" id="KW-1185">Reference proteome</keyword>
<dbReference type="Pfam" id="PF16487">
    <property type="entry name" value="ArgoMid"/>
    <property type="match status" value="1"/>
</dbReference>
<dbReference type="InterPro" id="IPR032474">
    <property type="entry name" value="Argonaute_N"/>
</dbReference>
<dbReference type="PROSITE" id="PS50821">
    <property type="entry name" value="PAZ"/>
    <property type="match status" value="1"/>
</dbReference>
<comment type="caution">
    <text evidence="7">The sequence shown here is derived from an EMBL/GenBank/DDBJ whole genome shotgun (WGS) entry which is preliminary data.</text>
</comment>
<dbReference type="SMART" id="SM00950">
    <property type="entry name" value="Piwi"/>
    <property type="match status" value="1"/>
</dbReference>
<dbReference type="FunFam" id="3.30.420.10:FF:000091">
    <property type="entry name" value="Protein argonaute 3"/>
    <property type="match status" value="1"/>
</dbReference>
<dbReference type="GO" id="GO:0003723">
    <property type="term" value="F:RNA binding"/>
    <property type="evidence" value="ECO:0007669"/>
    <property type="project" value="InterPro"/>
</dbReference>
<evidence type="ECO:0000256" key="1">
    <source>
        <dbReference type="ARBA" id="ARBA00008201"/>
    </source>
</evidence>
<dbReference type="AlphaFoldDB" id="A0AAN8V1K1"/>
<dbReference type="GO" id="GO:1990904">
    <property type="term" value="C:ribonucleoprotein complex"/>
    <property type="evidence" value="ECO:0007669"/>
    <property type="project" value="UniProtKB-KW"/>
</dbReference>
<dbReference type="InterPro" id="IPR003100">
    <property type="entry name" value="PAZ_dom"/>
</dbReference>
<dbReference type="PROSITE" id="PS50822">
    <property type="entry name" value="PIWI"/>
    <property type="match status" value="1"/>
</dbReference>
<keyword evidence="3" id="KW-0943">RNA-mediated gene silencing</keyword>
<gene>
    <name evidence="7" type="ORF">RJ641_015206</name>
</gene>
<evidence type="ECO:0000256" key="2">
    <source>
        <dbReference type="ARBA" id="ARBA00022491"/>
    </source>
</evidence>
<dbReference type="SUPFAM" id="SSF53098">
    <property type="entry name" value="Ribonuclease H-like"/>
    <property type="match status" value="1"/>
</dbReference>
<accession>A0AAN8V1K1</accession>
<evidence type="ECO:0000313" key="8">
    <source>
        <dbReference type="Proteomes" id="UP001370490"/>
    </source>
</evidence>
<dbReference type="InterPro" id="IPR032473">
    <property type="entry name" value="Argonaute_Mid_dom"/>
</dbReference>
<dbReference type="PANTHER" id="PTHR22891">
    <property type="entry name" value="EUKARYOTIC TRANSLATION INITIATION FACTOR 2C"/>
    <property type="match status" value="1"/>
</dbReference>
<dbReference type="InterPro" id="IPR036397">
    <property type="entry name" value="RNaseH_sf"/>
</dbReference>
<dbReference type="InterPro" id="IPR045246">
    <property type="entry name" value="Piwi_ago-like"/>
</dbReference>
<dbReference type="EMBL" id="JBAMMX010000021">
    <property type="protein sequence ID" value="KAK6919302.1"/>
    <property type="molecule type" value="Genomic_DNA"/>
</dbReference>
<comment type="similarity">
    <text evidence="1">Belongs to the argonaute family. Ago subfamily.</text>
</comment>
<organism evidence="7 8">
    <name type="scientific">Dillenia turbinata</name>
    <dbReference type="NCBI Taxonomy" id="194707"/>
    <lineage>
        <taxon>Eukaryota</taxon>
        <taxon>Viridiplantae</taxon>
        <taxon>Streptophyta</taxon>
        <taxon>Embryophyta</taxon>
        <taxon>Tracheophyta</taxon>
        <taxon>Spermatophyta</taxon>
        <taxon>Magnoliopsida</taxon>
        <taxon>eudicotyledons</taxon>
        <taxon>Gunneridae</taxon>
        <taxon>Pentapetalae</taxon>
        <taxon>Dilleniales</taxon>
        <taxon>Dilleniaceae</taxon>
        <taxon>Dillenia</taxon>
    </lineage>
</organism>
<name>A0AAN8V1K1_9MAGN</name>
<dbReference type="InterPro" id="IPR003165">
    <property type="entry name" value="Piwi"/>
</dbReference>
<dbReference type="Pfam" id="PF02170">
    <property type="entry name" value="PAZ"/>
    <property type="match status" value="1"/>
</dbReference>
<dbReference type="InterPro" id="IPR036085">
    <property type="entry name" value="PAZ_dom_sf"/>
</dbReference>
<dbReference type="SMART" id="SM01163">
    <property type="entry name" value="DUF1785"/>
    <property type="match status" value="1"/>
</dbReference>
<reference evidence="7 8" key="1">
    <citation type="submission" date="2023-12" db="EMBL/GenBank/DDBJ databases">
        <title>A high-quality genome assembly for Dillenia turbinata (Dilleniales).</title>
        <authorList>
            <person name="Chanderbali A."/>
        </authorList>
    </citation>
    <scope>NUCLEOTIDE SEQUENCE [LARGE SCALE GENOMIC DNA]</scope>
    <source>
        <strain evidence="7">LSX21</strain>
        <tissue evidence="7">Leaf</tissue>
    </source>
</reference>
<dbReference type="CDD" id="cd04657">
    <property type="entry name" value="Piwi_ago-like"/>
    <property type="match status" value="1"/>
</dbReference>
<dbReference type="Gene3D" id="3.40.50.2300">
    <property type="match status" value="1"/>
</dbReference>
<feature type="domain" description="Piwi" evidence="6">
    <location>
        <begin position="548"/>
        <end position="856"/>
    </location>
</feature>
<dbReference type="InterPro" id="IPR012337">
    <property type="entry name" value="RNaseH-like_sf"/>
</dbReference>